<comment type="caution">
    <text evidence="7">The sequence shown here is derived from an EMBL/GenBank/DDBJ whole genome shotgun (WGS) entry which is preliminary data.</text>
</comment>
<dbReference type="InterPro" id="IPR004701">
    <property type="entry name" value="PTS_EIIA_man-typ"/>
</dbReference>
<organism evidence="7 8">
    <name type="scientific">Trichococcus patagoniensis</name>
    <dbReference type="NCBI Taxonomy" id="382641"/>
    <lineage>
        <taxon>Bacteria</taxon>
        <taxon>Bacillati</taxon>
        <taxon>Bacillota</taxon>
        <taxon>Bacilli</taxon>
        <taxon>Lactobacillales</taxon>
        <taxon>Carnobacteriaceae</taxon>
        <taxon>Trichococcus</taxon>
    </lineage>
</organism>
<evidence type="ECO:0000259" key="6">
    <source>
        <dbReference type="PROSITE" id="PS51096"/>
    </source>
</evidence>
<dbReference type="RefSeq" id="WP_108033544.1">
    <property type="nucleotide sequence ID" value="NZ_QAOM01000021.1"/>
</dbReference>
<dbReference type="Gene3D" id="3.40.50.510">
    <property type="entry name" value="Phosphotransferase system, mannose-type IIA component"/>
    <property type="match status" value="1"/>
</dbReference>
<gene>
    <name evidence="7" type="ORF">C8U37_12140</name>
</gene>
<dbReference type="Proteomes" id="UP000244161">
    <property type="component" value="Unassembled WGS sequence"/>
</dbReference>
<keyword evidence="8" id="KW-1185">Reference proteome</keyword>
<accession>A0A2T5ICR4</accession>
<dbReference type="EMBL" id="QAOM01000021">
    <property type="protein sequence ID" value="PTQ81616.1"/>
    <property type="molecule type" value="Genomic_DNA"/>
</dbReference>
<dbReference type="PANTHER" id="PTHR38594:SF1">
    <property type="entry name" value="PEP-DEPENDENT DIHYDROXYACETONE KINASE, PHOSPHORYL DONOR SUBUNIT DHAM"/>
    <property type="match status" value="1"/>
</dbReference>
<dbReference type="Pfam" id="PF03610">
    <property type="entry name" value="EIIA-man"/>
    <property type="match status" value="1"/>
</dbReference>
<dbReference type="NCBIfam" id="TIGR02364">
    <property type="entry name" value="dha_pts"/>
    <property type="match status" value="1"/>
</dbReference>
<evidence type="ECO:0000256" key="5">
    <source>
        <dbReference type="ARBA" id="ARBA00046577"/>
    </source>
</evidence>
<evidence type="ECO:0000256" key="3">
    <source>
        <dbReference type="ARBA" id="ARBA00012095"/>
    </source>
</evidence>
<dbReference type="GO" id="GO:0016020">
    <property type="term" value="C:membrane"/>
    <property type="evidence" value="ECO:0007669"/>
    <property type="project" value="InterPro"/>
</dbReference>
<dbReference type="OrthoDB" id="7065393at2"/>
<keyword evidence="7" id="KW-0418">Kinase</keyword>
<evidence type="ECO:0000313" key="7">
    <source>
        <dbReference type="EMBL" id="PTQ81616.1"/>
    </source>
</evidence>
<dbReference type="InterPro" id="IPR036662">
    <property type="entry name" value="PTS_EIIA_man-typ_sf"/>
</dbReference>
<evidence type="ECO:0000256" key="2">
    <source>
        <dbReference type="ARBA" id="ARBA00002788"/>
    </source>
</evidence>
<dbReference type="EC" id="2.7.1.121" evidence="3"/>
<comment type="subunit">
    <text evidence="5">Homodimer. The dihydroxyacetone kinase complex is composed of a homodimer of DhaM, a homodimer of DhaK and the subunit DhaL.</text>
</comment>
<feature type="domain" description="PTS EIIA type-4" evidence="6">
    <location>
        <begin position="4"/>
        <end position="124"/>
    </location>
</feature>
<dbReference type="AlphaFoldDB" id="A0A2T5ICR4"/>
<dbReference type="PROSITE" id="PS51096">
    <property type="entry name" value="PTS_EIIA_TYPE_4"/>
    <property type="match status" value="1"/>
</dbReference>
<dbReference type="InterPro" id="IPR039643">
    <property type="entry name" value="DhaM"/>
</dbReference>
<dbReference type="PANTHER" id="PTHR38594">
    <property type="entry name" value="PEP-DEPENDENT DIHYDROXYACETONE KINASE, PHOSPHORYL DONOR SUBUNIT DHAM"/>
    <property type="match status" value="1"/>
</dbReference>
<keyword evidence="4" id="KW-0808">Transferase</keyword>
<sequence>MSEQYGILLVSHVAELADGLARLLKQAAKDVNVKAVGGTEDGGIGTDFDKIMGALGKMKEPEILAFYDLGSAKMNLELVRDLTDKKLIICDVAFVEGAYTAAALVQADTPFDDLCEQLQGLKVK</sequence>
<dbReference type="GO" id="GO:0019563">
    <property type="term" value="P:glycerol catabolic process"/>
    <property type="evidence" value="ECO:0007669"/>
    <property type="project" value="InterPro"/>
</dbReference>
<evidence type="ECO:0000256" key="1">
    <source>
        <dbReference type="ARBA" id="ARBA00001113"/>
    </source>
</evidence>
<protein>
    <recommendedName>
        <fullName evidence="3">phosphoenolpyruvate--glycerone phosphotransferase</fullName>
        <ecNumber evidence="3">2.7.1.121</ecNumber>
    </recommendedName>
</protein>
<dbReference type="GO" id="GO:0009401">
    <property type="term" value="P:phosphoenolpyruvate-dependent sugar phosphotransferase system"/>
    <property type="evidence" value="ECO:0007669"/>
    <property type="project" value="InterPro"/>
</dbReference>
<comment type="function">
    <text evidence="2">Component of the dihydroxyacetone kinase complex, which is responsible for the phosphoenolpyruvate (PEP)-dependent phosphorylation of dihydroxyacetone. DhaM serves as the phosphoryl donor. Is phosphorylated by phosphoenolpyruvate in an EI- and HPr-dependent reaction, and a phosphorelay system on histidine residues finally leads to phosphoryl transfer to DhaL and dihydroxyacetone.</text>
</comment>
<proteinExistence type="predicted"/>
<dbReference type="SUPFAM" id="SSF53062">
    <property type="entry name" value="PTS system fructose IIA component-like"/>
    <property type="match status" value="1"/>
</dbReference>
<dbReference type="InterPro" id="IPR012844">
    <property type="entry name" value="DhaM_N"/>
</dbReference>
<evidence type="ECO:0000313" key="8">
    <source>
        <dbReference type="Proteomes" id="UP000244161"/>
    </source>
</evidence>
<evidence type="ECO:0000256" key="4">
    <source>
        <dbReference type="ARBA" id="ARBA00022679"/>
    </source>
</evidence>
<name>A0A2T5ICR4_9LACT</name>
<reference evidence="7 8" key="1">
    <citation type="submission" date="2018-04" db="EMBL/GenBank/DDBJ databases">
        <title>Genomic Encyclopedia of Archaeal and Bacterial Type Strains, Phase II (KMG-II): from individual species to whole genera.</title>
        <authorList>
            <person name="Goeker M."/>
        </authorList>
    </citation>
    <scope>NUCLEOTIDE SEQUENCE [LARGE SCALE GENOMIC DNA]</scope>
    <source>
        <strain evidence="7 8">DSM 18806</strain>
    </source>
</reference>
<dbReference type="GO" id="GO:0047324">
    <property type="term" value="F:phosphoenolpyruvate-glycerone phosphotransferase activity"/>
    <property type="evidence" value="ECO:0007669"/>
    <property type="project" value="UniProtKB-EC"/>
</dbReference>
<comment type="catalytic activity">
    <reaction evidence="1">
        <text>dihydroxyacetone + phosphoenolpyruvate = dihydroxyacetone phosphate + pyruvate</text>
        <dbReference type="Rhea" id="RHEA:18381"/>
        <dbReference type="ChEBI" id="CHEBI:15361"/>
        <dbReference type="ChEBI" id="CHEBI:16016"/>
        <dbReference type="ChEBI" id="CHEBI:57642"/>
        <dbReference type="ChEBI" id="CHEBI:58702"/>
        <dbReference type="EC" id="2.7.1.121"/>
    </reaction>
</comment>